<dbReference type="GeneID" id="14921483"/>
<gene>
    <name evidence="2" type="ORF">ACA1_053390</name>
</gene>
<name>L8H843_ACACF</name>
<dbReference type="PANTHER" id="PTHR13345:SF9">
    <property type="entry name" value="PROTEIN UXT"/>
    <property type="match status" value="1"/>
</dbReference>
<dbReference type="EMBL" id="KB007909">
    <property type="protein sequence ID" value="ELR20616.1"/>
    <property type="molecule type" value="Genomic_DNA"/>
</dbReference>
<dbReference type="PANTHER" id="PTHR13345">
    <property type="entry name" value="MEDIATOR OF RNA POLYMERASE II TRANSCRIPTION SUBUNIT 10"/>
    <property type="match status" value="1"/>
</dbReference>
<dbReference type="GO" id="GO:0000122">
    <property type="term" value="P:negative regulation of transcription by RNA polymerase II"/>
    <property type="evidence" value="ECO:0007669"/>
    <property type="project" value="InterPro"/>
</dbReference>
<dbReference type="VEuPathDB" id="AmoebaDB:ACA1_053390"/>
<dbReference type="KEGG" id="acan:ACA1_053390"/>
<proteinExistence type="inferred from homology"/>
<sequence>MELAEARAKAAEYEAFIENRLKMDLKSVLDQREKLLRQIADYMTLKNNLLAIEKNELKAFKTLVNLGSEFYIQAKVPDASKVFVNVGLGFHVEFTPKEALSFIELKEAHLTGRVNELAETANSIKSRIRTMYTGIAELMKLATINEEDGR</sequence>
<dbReference type="STRING" id="1257118.L8H843"/>
<dbReference type="RefSeq" id="XP_004344019.1">
    <property type="nucleotide sequence ID" value="XM_004343969.1"/>
</dbReference>
<dbReference type="GO" id="GO:0045944">
    <property type="term" value="P:positive regulation of transcription by RNA polymerase II"/>
    <property type="evidence" value="ECO:0007669"/>
    <property type="project" value="TreeGrafter"/>
</dbReference>
<dbReference type="InterPro" id="IPR009053">
    <property type="entry name" value="Prefoldin"/>
</dbReference>
<dbReference type="Pfam" id="PF02996">
    <property type="entry name" value="Prefoldin"/>
    <property type="match status" value="1"/>
</dbReference>
<dbReference type="InterPro" id="IPR003994">
    <property type="entry name" value="UXT"/>
</dbReference>
<dbReference type="CDD" id="cd23158">
    <property type="entry name" value="Prefoldin_UXT"/>
    <property type="match status" value="1"/>
</dbReference>
<dbReference type="OMA" id="HMPDGYK"/>
<evidence type="ECO:0000256" key="1">
    <source>
        <dbReference type="ARBA" id="ARBA00007666"/>
    </source>
</evidence>
<comment type="similarity">
    <text evidence="1">Belongs to the UXT family.</text>
</comment>
<keyword evidence="3" id="KW-1185">Reference proteome</keyword>
<dbReference type="AlphaFoldDB" id="L8H843"/>
<reference evidence="2 3" key="1">
    <citation type="journal article" date="2013" name="Genome Biol.">
        <title>Genome of Acanthamoeba castellanii highlights extensive lateral gene transfer and early evolution of tyrosine kinase signaling.</title>
        <authorList>
            <person name="Clarke M."/>
            <person name="Lohan A.J."/>
            <person name="Liu B."/>
            <person name="Lagkouvardos I."/>
            <person name="Roy S."/>
            <person name="Zafar N."/>
            <person name="Bertelli C."/>
            <person name="Schilde C."/>
            <person name="Kianianmomeni A."/>
            <person name="Burglin T.R."/>
            <person name="Frech C."/>
            <person name="Turcotte B."/>
            <person name="Kopec K.O."/>
            <person name="Synnott J.M."/>
            <person name="Choo C."/>
            <person name="Paponov I."/>
            <person name="Finkler A."/>
            <person name="Soon Heng Tan C."/>
            <person name="Hutchins A.P."/>
            <person name="Weinmeier T."/>
            <person name="Rattei T."/>
            <person name="Chu J.S."/>
            <person name="Gimenez G."/>
            <person name="Irimia M."/>
            <person name="Rigden D.J."/>
            <person name="Fitzpatrick D.A."/>
            <person name="Lorenzo-Morales J."/>
            <person name="Bateman A."/>
            <person name="Chiu C.H."/>
            <person name="Tang P."/>
            <person name="Hegemann P."/>
            <person name="Fromm H."/>
            <person name="Raoult D."/>
            <person name="Greub G."/>
            <person name="Miranda-Saavedra D."/>
            <person name="Chen N."/>
            <person name="Nash P."/>
            <person name="Ginger M.L."/>
            <person name="Horn M."/>
            <person name="Schaap P."/>
            <person name="Caler L."/>
            <person name="Loftus B."/>
        </authorList>
    </citation>
    <scope>NUCLEOTIDE SEQUENCE [LARGE SCALE GENOMIC DNA]</scope>
    <source>
        <strain evidence="2 3">Neff</strain>
    </source>
</reference>
<dbReference type="Proteomes" id="UP000011083">
    <property type="component" value="Unassembled WGS sequence"/>
</dbReference>
<dbReference type="InterPro" id="IPR004127">
    <property type="entry name" value="Prefoldin_subunit_alpha"/>
</dbReference>
<dbReference type="GO" id="GO:0016592">
    <property type="term" value="C:mediator complex"/>
    <property type="evidence" value="ECO:0007669"/>
    <property type="project" value="TreeGrafter"/>
</dbReference>
<organism evidence="2 3">
    <name type="scientific">Acanthamoeba castellanii (strain ATCC 30010 / Neff)</name>
    <dbReference type="NCBI Taxonomy" id="1257118"/>
    <lineage>
        <taxon>Eukaryota</taxon>
        <taxon>Amoebozoa</taxon>
        <taxon>Discosea</taxon>
        <taxon>Longamoebia</taxon>
        <taxon>Centramoebida</taxon>
        <taxon>Acanthamoebidae</taxon>
        <taxon>Acanthamoeba</taxon>
    </lineage>
</organism>
<dbReference type="Gene3D" id="1.10.287.370">
    <property type="match status" value="1"/>
</dbReference>
<dbReference type="SUPFAM" id="SSF46579">
    <property type="entry name" value="Prefoldin"/>
    <property type="match status" value="1"/>
</dbReference>
<evidence type="ECO:0000313" key="3">
    <source>
        <dbReference type="Proteomes" id="UP000011083"/>
    </source>
</evidence>
<accession>L8H843</accession>
<protein>
    <submittedName>
        <fullName evidence="2">Prefoldin, alpha subunit</fullName>
    </submittedName>
</protein>
<dbReference type="OrthoDB" id="433124at2759"/>
<evidence type="ECO:0000313" key="2">
    <source>
        <dbReference type="EMBL" id="ELR20616.1"/>
    </source>
</evidence>
<dbReference type="GO" id="GO:0003714">
    <property type="term" value="F:transcription corepressor activity"/>
    <property type="evidence" value="ECO:0007669"/>
    <property type="project" value="InterPro"/>
</dbReference>
<dbReference type="NCBIfam" id="TIGR00293">
    <property type="entry name" value="prefoldin subunit alpha"/>
    <property type="match status" value="1"/>
</dbReference>
<dbReference type="PRINTS" id="PR01502">
    <property type="entry name" value="UXTPROTEIN"/>
</dbReference>